<feature type="compositionally biased region" description="Low complexity" evidence="1">
    <location>
        <begin position="423"/>
        <end position="437"/>
    </location>
</feature>
<feature type="compositionally biased region" description="Basic residues" evidence="1">
    <location>
        <begin position="589"/>
        <end position="603"/>
    </location>
</feature>
<feature type="compositionally biased region" description="Basic and acidic residues" evidence="1">
    <location>
        <begin position="703"/>
        <end position="719"/>
    </location>
</feature>
<organism evidence="2 3">
    <name type="scientific">Purpureocillium lilacinum</name>
    <name type="common">Paecilomyces lilacinus</name>
    <dbReference type="NCBI Taxonomy" id="33203"/>
    <lineage>
        <taxon>Eukaryota</taxon>
        <taxon>Fungi</taxon>
        <taxon>Dikarya</taxon>
        <taxon>Ascomycota</taxon>
        <taxon>Pezizomycotina</taxon>
        <taxon>Sordariomycetes</taxon>
        <taxon>Hypocreomycetidae</taxon>
        <taxon>Hypocreales</taxon>
        <taxon>Ophiocordycipitaceae</taxon>
        <taxon>Purpureocillium</taxon>
    </lineage>
</organism>
<feature type="region of interest" description="Disordered" evidence="1">
    <location>
        <begin position="352"/>
        <end position="437"/>
    </location>
</feature>
<feature type="region of interest" description="Disordered" evidence="1">
    <location>
        <begin position="849"/>
        <end position="875"/>
    </location>
</feature>
<feature type="compositionally biased region" description="Low complexity" evidence="1">
    <location>
        <begin position="642"/>
        <end position="660"/>
    </location>
</feature>
<proteinExistence type="predicted"/>
<feature type="compositionally biased region" description="Polar residues" evidence="1">
    <location>
        <begin position="553"/>
        <end position="563"/>
    </location>
</feature>
<feature type="region of interest" description="Disordered" evidence="1">
    <location>
        <begin position="642"/>
        <end position="663"/>
    </location>
</feature>
<feature type="region of interest" description="Disordered" evidence="1">
    <location>
        <begin position="537"/>
        <end position="617"/>
    </location>
</feature>
<name>A0A2U3DPV3_PURLI</name>
<evidence type="ECO:0000313" key="3">
    <source>
        <dbReference type="Proteomes" id="UP000245956"/>
    </source>
</evidence>
<feature type="compositionally biased region" description="Low complexity" evidence="1">
    <location>
        <begin position="331"/>
        <end position="342"/>
    </location>
</feature>
<feature type="compositionally biased region" description="Polar residues" evidence="1">
    <location>
        <begin position="726"/>
        <end position="739"/>
    </location>
</feature>
<evidence type="ECO:0000313" key="2">
    <source>
        <dbReference type="EMBL" id="PWI64288.1"/>
    </source>
</evidence>
<feature type="region of interest" description="Disordered" evidence="1">
    <location>
        <begin position="323"/>
        <end position="342"/>
    </location>
</feature>
<reference evidence="2 3" key="1">
    <citation type="journal article" date="2016" name="Front. Microbiol.">
        <title>Genome and transcriptome sequences reveal the specific parasitism of the nematophagous Purpureocillium lilacinum 36-1.</title>
        <authorList>
            <person name="Xie J."/>
            <person name="Li S."/>
            <person name="Mo C."/>
            <person name="Xiao X."/>
            <person name="Peng D."/>
            <person name="Wang G."/>
            <person name="Xiao Y."/>
        </authorList>
    </citation>
    <scope>NUCLEOTIDE SEQUENCE [LARGE SCALE GENOMIC DNA]</scope>
    <source>
        <strain evidence="2 3">36-1</strain>
    </source>
</reference>
<feature type="compositionally biased region" description="Low complexity" evidence="1">
    <location>
        <begin position="537"/>
        <end position="549"/>
    </location>
</feature>
<feature type="region of interest" description="Disordered" evidence="1">
    <location>
        <begin position="695"/>
        <end position="742"/>
    </location>
</feature>
<sequence>MADELSGLGRAALLAAARSAQRCVVKQEDERSAAWFIEDGLQRKEGHLTCVRRAAVQKSRVDYRPGRKRDGGQTDRPRETLELWHEGRIRQLAWMNTNTTSRAADDGGPCIRRRGGAVLATKRASEEKARDREREGKDPWMVHLVFGVISVLWCIATRPLAAVAAPRALLIGPTRDAVRKGRATDAHWQGGFRGGLAPLTRWLALGPLQVRAGDASCSRAVCGVLSPAGRPSISCQLPVELQLPAGPGLVARFARWLQKRRPRQVVAAFGARVCLAVSPSLPPTTYSLSRRQFQQSSHTGSSPSVSLSLLLLLSYTPRPAPHPPCPPPSFLPSSSSPSLPAAASRSINNIHIHHPGQFPVPGLRHTRARAPGSAPRSSSPSTNNTIQTRSLSQSTLAPPARRGFFFTHIHHPPPPVDPRRSGKLSPLTSTLPPSAPTETLIRLPPAAMAAVTRQPFAPLDGARLQSLTSLKNRQNAVAPPSSGKRKAELLDVDDDSENVDPVLFAKRSKGITTASPLKDALLKPASSFVLTRAAAPSTPAASASTSARLPLKHSSTPRRTLQPKSPAARLNTAIAKSSPVSAPAGRSPTRGKRSGILSSRRRSGPYARVDPPSFSLGNPSSAAPFSLDAALKGTLSSYVPPAASASSARVAKPAARPSSSLLDEPEAKASWFFDIHEDTPEQEMTNLLQHSTCVLDISSDEESERKASRERDEGRDKENVPPPDDVSQTRSTGAGTRQATRPLCADDMVVEKERVALGEMNAVDFYADGCDESSVVLVHEDDEQEPPSQNFAFAPDLKALGADADAAADETEPESEFVEGDAVTEVAALMGATTKGSSKAAVLQPMDGTGESFELWESGSAKDDGEGEATAIAAS</sequence>
<feature type="compositionally biased region" description="Low complexity" evidence="1">
    <location>
        <begin position="369"/>
        <end position="381"/>
    </location>
</feature>
<dbReference type="AlphaFoldDB" id="A0A2U3DPV3"/>
<protein>
    <submittedName>
        <fullName evidence="2">Uncharacterized protein</fullName>
    </submittedName>
</protein>
<accession>A0A2U3DPV3</accession>
<gene>
    <name evidence="2" type="ORF">PCL_11291</name>
</gene>
<evidence type="ECO:0000256" key="1">
    <source>
        <dbReference type="SAM" id="MobiDB-lite"/>
    </source>
</evidence>
<dbReference type="Proteomes" id="UP000245956">
    <property type="component" value="Unassembled WGS sequence"/>
</dbReference>
<feature type="region of interest" description="Disordered" evidence="1">
    <location>
        <begin position="470"/>
        <end position="491"/>
    </location>
</feature>
<comment type="caution">
    <text evidence="2">The sequence shown here is derived from an EMBL/GenBank/DDBJ whole genome shotgun (WGS) entry which is preliminary data.</text>
</comment>
<dbReference type="EMBL" id="LCWV01000073">
    <property type="protein sequence ID" value="PWI64288.1"/>
    <property type="molecule type" value="Genomic_DNA"/>
</dbReference>
<feature type="compositionally biased region" description="Polar residues" evidence="1">
    <location>
        <begin position="382"/>
        <end position="396"/>
    </location>
</feature>